<evidence type="ECO:0000313" key="9">
    <source>
        <dbReference type="Proteomes" id="UP001596443"/>
    </source>
</evidence>
<dbReference type="AlphaFoldDB" id="A0ABD5TD74"/>
<name>A0ABD5TD74_9EURY</name>
<comment type="catalytic activity">
    <reaction evidence="1">
        <text>ATP + protein L-histidine = ADP + protein N-phospho-L-histidine.</text>
        <dbReference type="EC" id="2.7.13.3"/>
    </reaction>
</comment>
<dbReference type="Proteomes" id="UP001596443">
    <property type="component" value="Unassembled WGS sequence"/>
</dbReference>
<dbReference type="RefSeq" id="WP_284060772.1">
    <property type="nucleotide sequence ID" value="NZ_CP126158.1"/>
</dbReference>
<dbReference type="InterPro" id="IPR005467">
    <property type="entry name" value="His_kinase_dom"/>
</dbReference>
<dbReference type="GeneID" id="81209626"/>
<dbReference type="InterPro" id="IPR003661">
    <property type="entry name" value="HisK_dim/P_dom"/>
</dbReference>
<dbReference type="InterPro" id="IPR050736">
    <property type="entry name" value="Sensor_HK_Regulatory"/>
</dbReference>
<feature type="domain" description="Histidine kinase" evidence="7">
    <location>
        <begin position="334"/>
        <end position="561"/>
    </location>
</feature>
<dbReference type="GO" id="GO:0004673">
    <property type="term" value="F:protein histidine kinase activity"/>
    <property type="evidence" value="ECO:0007669"/>
    <property type="project" value="UniProtKB-EC"/>
</dbReference>
<feature type="region of interest" description="Disordered" evidence="6">
    <location>
        <begin position="453"/>
        <end position="519"/>
    </location>
</feature>
<gene>
    <name evidence="8" type="ORF">ACFQFD_11240</name>
</gene>
<dbReference type="CDD" id="cd00082">
    <property type="entry name" value="HisKA"/>
    <property type="match status" value="1"/>
</dbReference>
<accession>A0ABD5TD74</accession>
<dbReference type="Gene3D" id="3.30.450.40">
    <property type="match status" value="2"/>
</dbReference>
<dbReference type="PANTHER" id="PTHR43711">
    <property type="entry name" value="TWO-COMPONENT HISTIDINE KINASE"/>
    <property type="match status" value="1"/>
</dbReference>
<keyword evidence="3" id="KW-0808">Transferase</keyword>
<keyword evidence="9" id="KW-1185">Reference proteome</keyword>
<evidence type="ECO:0000259" key="7">
    <source>
        <dbReference type="PROSITE" id="PS50109"/>
    </source>
</evidence>
<evidence type="ECO:0000256" key="1">
    <source>
        <dbReference type="ARBA" id="ARBA00000085"/>
    </source>
</evidence>
<dbReference type="GO" id="GO:0000160">
    <property type="term" value="P:phosphorelay signal transduction system"/>
    <property type="evidence" value="ECO:0007669"/>
    <property type="project" value="UniProtKB-KW"/>
</dbReference>
<dbReference type="InterPro" id="IPR003018">
    <property type="entry name" value="GAF"/>
</dbReference>
<dbReference type="SUPFAM" id="SSF55874">
    <property type="entry name" value="ATPase domain of HSP90 chaperone/DNA topoisomerase II/histidine kinase"/>
    <property type="match status" value="1"/>
</dbReference>
<dbReference type="Gene3D" id="1.10.287.130">
    <property type="match status" value="1"/>
</dbReference>
<feature type="compositionally biased region" description="Gly residues" evidence="6">
    <location>
        <begin position="478"/>
        <end position="494"/>
    </location>
</feature>
<feature type="compositionally biased region" description="Basic and acidic residues" evidence="6">
    <location>
        <begin position="507"/>
        <end position="519"/>
    </location>
</feature>
<reference evidence="8 9" key="1">
    <citation type="journal article" date="2019" name="Int. J. Syst. Evol. Microbiol.">
        <title>The Global Catalogue of Microorganisms (GCM) 10K type strain sequencing project: providing services to taxonomists for standard genome sequencing and annotation.</title>
        <authorList>
            <consortium name="The Broad Institute Genomics Platform"/>
            <consortium name="The Broad Institute Genome Sequencing Center for Infectious Disease"/>
            <person name="Wu L."/>
            <person name="Ma J."/>
        </authorList>
    </citation>
    <scope>NUCLEOTIDE SEQUENCE [LARGE SCALE GENOMIC DNA]</scope>
    <source>
        <strain evidence="8 9">SYNS20</strain>
    </source>
</reference>
<keyword evidence="5" id="KW-0902">Two-component regulatory system</keyword>
<dbReference type="Pfam" id="PF00512">
    <property type="entry name" value="HisKA"/>
    <property type="match status" value="1"/>
</dbReference>
<evidence type="ECO:0000256" key="4">
    <source>
        <dbReference type="ARBA" id="ARBA00022777"/>
    </source>
</evidence>
<feature type="compositionally biased region" description="Basic and acidic residues" evidence="6">
    <location>
        <begin position="460"/>
        <end position="474"/>
    </location>
</feature>
<dbReference type="EMBL" id="JBHSWX010000012">
    <property type="protein sequence ID" value="MFC6786547.1"/>
    <property type="molecule type" value="Genomic_DNA"/>
</dbReference>
<evidence type="ECO:0000256" key="3">
    <source>
        <dbReference type="ARBA" id="ARBA00022679"/>
    </source>
</evidence>
<dbReference type="SMART" id="SM00065">
    <property type="entry name" value="GAF"/>
    <property type="match status" value="2"/>
</dbReference>
<evidence type="ECO:0000256" key="6">
    <source>
        <dbReference type="SAM" id="MobiDB-lite"/>
    </source>
</evidence>
<evidence type="ECO:0000256" key="2">
    <source>
        <dbReference type="ARBA" id="ARBA00012438"/>
    </source>
</evidence>
<dbReference type="Pfam" id="PF02518">
    <property type="entry name" value="HATPase_c"/>
    <property type="match status" value="1"/>
</dbReference>
<dbReference type="InterPro" id="IPR036890">
    <property type="entry name" value="HATPase_C_sf"/>
</dbReference>
<dbReference type="InterPro" id="IPR029016">
    <property type="entry name" value="GAF-like_dom_sf"/>
</dbReference>
<proteinExistence type="predicted"/>
<dbReference type="InterPro" id="IPR003594">
    <property type="entry name" value="HATPase_dom"/>
</dbReference>
<dbReference type="Pfam" id="PF13185">
    <property type="entry name" value="GAF_2"/>
    <property type="match status" value="1"/>
</dbReference>
<evidence type="ECO:0000256" key="5">
    <source>
        <dbReference type="ARBA" id="ARBA00023012"/>
    </source>
</evidence>
<dbReference type="SMART" id="SM00388">
    <property type="entry name" value="HisKA"/>
    <property type="match status" value="1"/>
</dbReference>
<evidence type="ECO:0000313" key="8">
    <source>
        <dbReference type="EMBL" id="MFC6786547.1"/>
    </source>
</evidence>
<sequence>MTADEAAGDDDRLRSLYAATRDLMRAKSRPALCQAVVDVSERVLGYTLTGVHLRGDDGPGLVPMAYPDAVRERFENDPPTYVPGDEVYGVYERDDPLRLGVEADRPAAPRRGIVVPIPDHGVLIAGHERPTDARDVCLELVELLGEHAAVALDAIEREARLNGLHETAGELMEARDSAAVAASATNTAHEVLDLRLNAVYLESSDGRRLVPVSVTSEAQALFGEVPELSADSLAWQVFESGEPAHRNDGRVSLGGTTPEPAIRSALVMPLGGHGVFLAGSTRPGRFDERDVALARLFADTVEAALDRAEREVLVRRREGDLTRQNERLDEFASVVSHDLRNPLNVAQGRLELLDDECDSPHIGRIETAHERMEDLIEDLLALARTGRSVGDTEPVSLERAVTDVWHTVDGGGSLSVGDRVGYVDADASRLRELLENLVRNAVEHAGGDVVVTVGSLGGGRDVDQRDSGGRETADRGSNGRGSGGRGTGPDGEGSGFYVADDGPGIPPERRDAVFDRGHTTADDGTGFGLAIVAEIAGAHGWSVRVTEAADGGARFEVVVEE</sequence>
<dbReference type="PROSITE" id="PS50109">
    <property type="entry name" value="HIS_KIN"/>
    <property type="match status" value="1"/>
</dbReference>
<organism evidence="8 9">
    <name type="scientific">Halobaculum halobium</name>
    <dbReference type="NCBI Taxonomy" id="3032281"/>
    <lineage>
        <taxon>Archaea</taxon>
        <taxon>Methanobacteriati</taxon>
        <taxon>Methanobacteriota</taxon>
        <taxon>Stenosarchaea group</taxon>
        <taxon>Halobacteria</taxon>
        <taxon>Halobacteriales</taxon>
        <taxon>Haloferacaceae</taxon>
        <taxon>Halobaculum</taxon>
    </lineage>
</organism>
<dbReference type="SMART" id="SM00387">
    <property type="entry name" value="HATPase_c"/>
    <property type="match status" value="1"/>
</dbReference>
<dbReference type="SUPFAM" id="SSF47384">
    <property type="entry name" value="Homodimeric domain of signal transducing histidine kinase"/>
    <property type="match status" value="1"/>
</dbReference>
<dbReference type="CDD" id="cd00075">
    <property type="entry name" value="HATPase"/>
    <property type="match status" value="1"/>
</dbReference>
<dbReference type="SUPFAM" id="SSF55781">
    <property type="entry name" value="GAF domain-like"/>
    <property type="match status" value="2"/>
</dbReference>
<dbReference type="InterPro" id="IPR036097">
    <property type="entry name" value="HisK_dim/P_sf"/>
</dbReference>
<comment type="caution">
    <text evidence="8">The sequence shown here is derived from an EMBL/GenBank/DDBJ whole genome shotgun (WGS) entry which is preliminary data.</text>
</comment>
<dbReference type="PANTHER" id="PTHR43711:SF1">
    <property type="entry name" value="HISTIDINE KINASE 1"/>
    <property type="match status" value="1"/>
</dbReference>
<keyword evidence="4" id="KW-0418">Kinase</keyword>
<dbReference type="EC" id="2.7.13.3" evidence="2"/>
<protein>
    <recommendedName>
        <fullName evidence="2">histidine kinase</fullName>
        <ecNumber evidence="2">2.7.13.3</ecNumber>
    </recommendedName>
</protein>
<dbReference type="Gene3D" id="3.30.565.10">
    <property type="entry name" value="Histidine kinase-like ATPase, C-terminal domain"/>
    <property type="match status" value="1"/>
</dbReference>